<feature type="compositionally biased region" description="Polar residues" evidence="1">
    <location>
        <begin position="455"/>
        <end position="464"/>
    </location>
</feature>
<feature type="compositionally biased region" description="Polar residues" evidence="1">
    <location>
        <begin position="316"/>
        <end position="326"/>
    </location>
</feature>
<dbReference type="OrthoDB" id="10020110at2759"/>
<feature type="compositionally biased region" description="Low complexity" evidence="1">
    <location>
        <begin position="365"/>
        <end position="377"/>
    </location>
</feature>
<feature type="compositionally biased region" description="Polar residues" evidence="1">
    <location>
        <begin position="408"/>
        <end position="419"/>
    </location>
</feature>
<feature type="compositionally biased region" description="Acidic residues" evidence="1">
    <location>
        <begin position="433"/>
        <end position="449"/>
    </location>
</feature>
<sequence length="596" mass="68695">MFDKLISQNYLLLVLNIDPSQPSALVNTNLLNIRNVYSSFITINREAHVWYQEVYHTLEKVQFGGSLSTNGLLIKGSKKCLNIIKRIYCQRLLQAPYGFIISDLVELSNIHVKRQERDPLISLPNVLCLIINDINRRSGGYGASMDEIKTTLKLQYPEFPLPTDDILYSTIGTLIQDKILLLKNGGYTTLPCEQAKQVKTQFITKDHKLYSNEPKSIFSRLIHGFRRRDQNSSPPFAFNAQLLTSPNANLPIPTPRIVTDYGMIESNAQFRASSRSNPHTMRRASLRTHSTDTRQQQLHYQHYHHHQQQQQQQQQILPTPSSSTQMRVPRPRSFSFDEQLSIIDDDDESIVHDMPFSVAPVRPFQQQQQPSQQQIQSQHRRLNTSKVSSRCRARRRHRSRSLTKRTNNRPINLQQQTQHEWLHTTDNHQESTASEEIEDEEEDENDDENEAHFSPRSTSTTANRPRNRKPILHASDFDRRLSNRPRNRKPILHASDFDRRLCEATTTTTIPMNEKENSSPININNIQHHTSPVSQPSTEPDDMNLIVYSNNNNDLLNATIISHKSEMNNSMKKLSCHEKFLTIRYGSPDSGISGKT</sequence>
<dbReference type="EMBL" id="CAJNOW010000120">
    <property type="protein sequence ID" value="CAF1241655.1"/>
    <property type="molecule type" value="Genomic_DNA"/>
</dbReference>
<reference evidence="3" key="1">
    <citation type="submission" date="2021-02" db="EMBL/GenBank/DDBJ databases">
        <authorList>
            <person name="Nowell W R."/>
        </authorList>
    </citation>
    <scope>NUCLEOTIDE SEQUENCE</scope>
</reference>
<dbReference type="InterPro" id="IPR019391">
    <property type="entry name" value="Storkhead-box_WHD"/>
</dbReference>
<feature type="domain" description="Winged helix Storkhead-box1" evidence="2">
    <location>
        <begin position="121"/>
        <end position="187"/>
    </location>
</feature>
<comment type="caution">
    <text evidence="3">The sequence shown here is derived from an EMBL/GenBank/DDBJ whole genome shotgun (WGS) entry which is preliminary data.</text>
</comment>
<dbReference type="Pfam" id="PF10264">
    <property type="entry name" value="WHD_Storkhead"/>
    <property type="match status" value="1"/>
</dbReference>
<dbReference type="PANTHER" id="PTHR22437">
    <property type="entry name" value="WINGED HELIX DOMAIN-CONTAINING PROTEIN"/>
    <property type="match status" value="1"/>
</dbReference>
<name>A0A814Z8B0_9BILA</name>
<feature type="compositionally biased region" description="Basic residues" evidence="1">
    <location>
        <begin position="482"/>
        <end position="491"/>
    </location>
</feature>
<dbReference type="GO" id="GO:0000977">
    <property type="term" value="F:RNA polymerase II transcription regulatory region sequence-specific DNA binding"/>
    <property type="evidence" value="ECO:0007669"/>
    <property type="project" value="TreeGrafter"/>
</dbReference>
<dbReference type="GO" id="GO:0006357">
    <property type="term" value="P:regulation of transcription by RNA polymerase II"/>
    <property type="evidence" value="ECO:0007669"/>
    <property type="project" value="InterPro"/>
</dbReference>
<dbReference type="GO" id="GO:0005634">
    <property type="term" value="C:nucleus"/>
    <property type="evidence" value="ECO:0007669"/>
    <property type="project" value="TreeGrafter"/>
</dbReference>
<accession>A0A814Z8B0</accession>
<feature type="compositionally biased region" description="Basic residues" evidence="1">
    <location>
        <begin position="378"/>
        <end position="407"/>
    </location>
</feature>
<feature type="compositionally biased region" description="Polar residues" evidence="1">
    <location>
        <begin position="270"/>
        <end position="279"/>
    </location>
</feature>
<organism evidence="3 4">
    <name type="scientific">Rotaria magnacalcarata</name>
    <dbReference type="NCBI Taxonomy" id="392030"/>
    <lineage>
        <taxon>Eukaryota</taxon>
        <taxon>Metazoa</taxon>
        <taxon>Spiralia</taxon>
        <taxon>Gnathifera</taxon>
        <taxon>Rotifera</taxon>
        <taxon>Eurotatoria</taxon>
        <taxon>Bdelloidea</taxon>
        <taxon>Philodinida</taxon>
        <taxon>Philodinidae</taxon>
        <taxon>Rotaria</taxon>
    </lineage>
</organism>
<dbReference type="PANTHER" id="PTHR22437:SF0">
    <property type="entry name" value="FI21431P1"/>
    <property type="match status" value="1"/>
</dbReference>
<dbReference type="Proteomes" id="UP000663834">
    <property type="component" value="Unassembled WGS sequence"/>
</dbReference>
<dbReference type="InterPro" id="IPR040126">
    <property type="entry name" value="STOX1/2"/>
</dbReference>
<feature type="region of interest" description="Disordered" evidence="1">
    <location>
        <begin position="270"/>
        <end position="340"/>
    </location>
</feature>
<dbReference type="GO" id="GO:0005737">
    <property type="term" value="C:cytoplasm"/>
    <property type="evidence" value="ECO:0007669"/>
    <property type="project" value="TreeGrafter"/>
</dbReference>
<evidence type="ECO:0000259" key="2">
    <source>
        <dbReference type="Pfam" id="PF10264"/>
    </source>
</evidence>
<evidence type="ECO:0000313" key="4">
    <source>
        <dbReference type="Proteomes" id="UP000663834"/>
    </source>
</evidence>
<protein>
    <recommendedName>
        <fullName evidence="2">Winged helix Storkhead-box1 domain-containing protein</fullName>
    </recommendedName>
</protein>
<proteinExistence type="predicted"/>
<feature type="region of interest" description="Disordered" evidence="1">
    <location>
        <begin position="363"/>
        <end position="493"/>
    </location>
</feature>
<evidence type="ECO:0000256" key="1">
    <source>
        <dbReference type="SAM" id="MobiDB-lite"/>
    </source>
</evidence>
<dbReference type="AlphaFoldDB" id="A0A814Z8B0"/>
<gene>
    <name evidence="3" type="ORF">KQP761_LOCUS1828</name>
</gene>
<feature type="compositionally biased region" description="Basic and acidic residues" evidence="1">
    <location>
        <begin position="420"/>
        <end position="429"/>
    </location>
</feature>
<evidence type="ECO:0000313" key="3">
    <source>
        <dbReference type="EMBL" id="CAF1241655.1"/>
    </source>
</evidence>